<comment type="caution">
    <text evidence="3">The sequence shown here is derived from an EMBL/GenBank/DDBJ whole genome shotgun (WGS) entry which is preliminary data.</text>
</comment>
<dbReference type="PANTHER" id="PTHR16124:SF3">
    <property type="entry name" value="MIS18-BINDING PROTEIN 1"/>
    <property type="match status" value="1"/>
</dbReference>
<gene>
    <name evidence="3" type="ORF">PSACC_00435</name>
</gene>
<dbReference type="OrthoDB" id="118550at2759"/>
<dbReference type="EMBL" id="MTSL01000041">
    <property type="protein sequence ID" value="PJF19789.1"/>
    <property type="molecule type" value="Genomic_DNA"/>
</dbReference>
<evidence type="ECO:0000256" key="1">
    <source>
        <dbReference type="SAM" id="MobiDB-lite"/>
    </source>
</evidence>
<proteinExistence type="predicted"/>
<feature type="region of interest" description="Disordered" evidence="1">
    <location>
        <begin position="365"/>
        <end position="478"/>
    </location>
</feature>
<accession>A0A2H9TPW4</accession>
<dbReference type="Pfam" id="PF09133">
    <property type="entry name" value="SANTA"/>
    <property type="match status" value="1"/>
</dbReference>
<dbReference type="PANTHER" id="PTHR16124">
    <property type="entry name" value="MIS18-BINDING PROTEIN 1"/>
    <property type="match status" value="1"/>
</dbReference>
<feature type="compositionally biased region" description="Basic and acidic residues" evidence="1">
    <location>
        <begin position="365"/>
        <end position="408"/>
    </location>
</feature>
<dbReference type="InterPro" id="IPR039110">
    <property type="entry name" value="KNL2-like"/>
</dbReference>
<dbReference type="STRING" id="1246581.A0A2H9TPW4"/>
<dbReference type="Proteomes" id="UP000240830">
    <property type="component" value="Unassembled WGS sequence"/>
</dbReference>
<name>A0A2H9TPW4_9FUNG</name>
<protein>
    <recommendedName>
        <fullName evidence="2">SANTA domain-containing protein</fullName>
    </recommendedName>
</protein>
<sequence length="535" mass="59606">MERRSDDIFRVHDLSVLKSPMPVHLMKPSSSSSPTPVRPIPKQNVSPFGLSALAANMINRTPATKSQAAEGKVGWSPLGTGSEQSLDLAHSVKGDNNITPKFETPTLKIASGSSLPTVGQAIQAALNETSPLQGDKVKDTIHDSMGLDSTNLMQCEKPEDTDTIAMKLDKASSLGEEEIVCEPMEVDEASLLKQKETTHDSSKLSKSPKLTPSENVSASRLLPVQKRKSKPDLAPDAENVEKRPVVKSVATGSEITLLKWSMVVVPNNPNVTKLEKLVTENWIVLVGRRSDMTELWHSSLITNRLSNREITTGSGRIYKLEGPCDDLAMIESGFNFDIIEAFREGFPENWQMVLIQELGGAFKDKSNREKKPEVKDKLSHEKKSETKDDFHGKRLETTNDSHEKKQDVKDDDFENQCPQINRIKTVNRRKSMPSSKPKTAPKIKSPQKSTLITPKSRRNAASKYETSPKSSRRYSEPLSRWNDLPSFSCNVQVTGHTRSGRRVVSPLPYWENKYFRSYGASPSSTALERRKDSRD</sequence>
<feature type="compositionally biased region" description="Basic and acidic residues" evidence="1">
    <location>
        <begin position="194"/>
        <end position="203"/>
    </location>
</feature>
<feature type="domain" description="SANTA" evidence="2">
    <location>
        <begin position="283"/>
        <end position="352"/>
    </location>
</feature>
<dbReference type="AlphaFoldDB" id="A0A2H9TPW4"/>
<reference evidence="3 4" key="1">
    <citation type="submission" date="2016-10" db="EMBL/GenBank/DDBJ databases">
        <title>The genome of Paramicrosporidium saccamoebae is the missing link in understanding Cryptomycota and Microsporidia evolution.</title>
        <authorList>
            <person name="Quandt C.A."/>
            <person name="Beaudet D."/>
            <person name="Corsaro D."/>
            <person name="Michel R."/>
            <person name="Corradi N."/>
            <person name="James T."/>
        </authorList>
    </citation>
    <scope>NUCLEOTIDE SEQUENCE [LARGE SCALE GENOMIC DNA]</scope>
    <source>
        <strain evidence="3 4">KSL3</strain>
    </source>
</reference>
<dbReference type="InterPro" id="IPR015216">
    <property type="entry name" value="SANTA"/>
</dbReference>
<evidence type="ECO:0000313" key="3">
    <source>
        <dbReference type="EMBL" id="PJF19789.1"/>
    </source>
</evidence>
<evidence type="ECO:0000313" key="4">
    <source>
        <dbReference type="Proteomes" id="UP000240830"/>
    </source>
</evidence>
<organism evidence="3 4">
    <name type="scientific">Paramicrosporidium saccamoebae</name>
    <dbReference type="NCBI Taxonomy" id="1246581"/>
    <lineage>
        <taxon>Eukaryota</taxon>
        <taxon>Fungi</taxon>
        <taxon>Fungi incertae sedis</taxon>
        <taxon>Cryptomycota</taxon>
        <taxon>Cryptomycota incertae sedis</taxon>
        <taxon>Paramicrosporidium</taxon>
    </lineage>
</organism>
<keyword evidence="4" id="KW-1185">Reference proteome</keyword>
<dbReference type="GO" id="GO:0000775">
    <property type="term" value="C:chromosome, centromeric region"/>
    <property type="evidence" value="ECO:0007669"/>
    <property type="project" value="TreeGrafter"/>
</dbReference>
<evidence type="ECO:0000259" key="2">
    <source>
        <dbReference type="Pfam" id="PF09133"/>
    </source>
</evidence>
<feature type="region of interest" description="Disordered" evidence="1">
    <location>
        <begin position="194"/>
        <end position="241"/>
    </location>
</feature>
<feature type="compositionally biased region" description="Low complexity" evidence="1">
    <location>
        <begin position="204"/>
        <end position="213"/>
    </location>
</feature>